<evidence type="ECO:0000256" key="5">
    <source>
        <dbReference type="ARBA" id="ARBA00022676"/>
    </source>
</evidence>
<dbReference type="InterPro" id="IPR005765">
    <property type="entry name" value="UPRT"/>
</dbReference>
<proteinExistence type="inferred from homology"/>
<dbReference type="GO" id="GO:0004845">
    <property type="term" value="F:uracil phosphoribosyltransferase activity"/>
    <property type="evidence" value="ECO:0007669"/>
    <property type="project" value="UniProtKB-UniRule"/>
</dbReference>
<gene>
    <name evidence="15 17" type="primary">upp</name>
    <name evidence="17" type="ORF">ENT77_07015</name>
</gene>
<dbReference type="HAMAP" id="MF_01218_B">
    <property type="entry name" value="Upp_B"/>
    <property type="match status" value="1"/>
</dbReference>
<dbReference type="InterPro" id="IPR050054">
    <property type="entry name" value="UPRTase/APRTase"/>
</dbReference>
<dbReference type="PANTHER" id="PTHR32315:SF4">
    <property type="entry name" value="URACIL PHOSPHORIBOSYLTRANSFERASE, CHLOROPLASTIC"/>
    <property type="match status" value="1"/>
</dbReference>
<evidence type="ECO:0000256" key="4">
    <source>
        <dbReference type="ARBA" id="ARBA00022533"/>
    </source>
</evidence>
<feature type="binding site" evidence="15">
    <location>
        <begin position="197"/>
        <end position="199"/>
    </location>
    <ligand>
        <name>uracil</name>
        <dbReference type="ChEBI" id="CHEBI:17568"/>
    </ligand>
</feature>
<dbReference type="AlphaFoldDB" id="A0A7C4CEJ5"/>
<dbReference type="NCBIfam" id="TIGR01091">
    <property type="entry name" value="upp"/>
    <property type="match status" value="1"/>
</dbReference>
<feature type="binding site" evidence="15">
    <location>
        <begin position="129"/>
        <end position="137"/>
    </location>
    <ligand>
        <name>5-phospho-alpha-D-ribose 1-diphosphate</name>
        <dbReference type="ChEBI" id="CHEBI:58017"/>
    </ligand>
</feature>
<evidence type="ECO:0000256" key="3">
    <source>
        <dbReference type="ARBA" id="ARBA00011894"/>
    </source>
</evidence>
<evidence type="ECO:0000256" key="12">
    <source>
        <dbReference type="ARBA" id="ARBA00056901"/>
    </source>
</evidence>
<keyword evidence="9 15" id="KW-0342">GTP-binding</keyword>
<comment type="function">
    <text evidence="12 15">Catalyzes the conversion of uracil and 5-phospho-alpha-D-ribose 1-diphosphate (PRPP) to UMP and diphosphate.</text>
</comment>
<keyword evidence="7 15" id="KW-0547">Nucleotide-binding</keyword>
<dbReference type="EC" id="2.4.2.9" evidence="3 15"/>
<evidence type="ECO:0000256" key="13">
    <source>
        <dbReference type="ARBA" id="ARBA00072146"/>
    </source>
</evidence>
<dbReference type="Gene3D" id="3.40.50.2020">
    <property type="match status" value="1"/>
</dbReference>
<dbReference type="Pfam" id="PF14681">
    <property type="entry name" value="UPRTase"/>
    <property type="match status" value="1"/>
</dbReference>
<keyword evidence="8 15" id="KW-0460">Magnesium</keyword>
<dbReference type="NCBIfam" id="NF001097">
    <property type="entry name" value="PRK00129.1"/>
    <property type="match status" value="1"/>
</dbReference>
<accession>A0A7C4CEJ5</accession>
<evidence type="ECO:0000256" key="1">
    <source>
        <dbReference type="ARBA" id="ARBA00005180"/>
    </source>
</evidence>
<dbReference type="InterPro" id="IPR034332">
    <property type="entry name" value="Upp_B"/>
</dbReference>
<dbReference type="FunFam" id="3.40.50.2020:FF:000003">
    <property type="entry name" value="Uracil phosphoribosyltransferase"/>
    <property type="match status" value="1"/>
</dbReference>
<dbReference type="InterPro" id="IPR029057">
    <property type="entry name" value="PRTase-like"/>
</dbReference>
<dbReference type="InterPro" id="IPR000836">
    <property type="entry name" value="PRTase_dom"/>
</dbReference>
<dbReference type="GO" id="GO:0005525">
    <property type="term" value="F:GTP binding"/>
    <property type="evidence" value="ECO:0007669"/>
    <property type="project" value="UniProtKB-KW"/>
</dbReference>
<dbReference type="CDD" id="cd06223">
    <property type="entry name" value="PRTases_typeI"/>
    <property type="match status" value="1"/>
</dbReference>
<evidence type="ECO:0000256" key="6">
    <source>
        <dbReference type="ARBA" id="ARBA00022679"/>
    </source>
</evidence>
<evidence type="ECO:0000256" key="15">
    <source>
        <dbReference type="HAMAP-Rule" id="MF_01218"/>
    </source>
</evidence>
<feature type="binding site" evidence="15">
    <location>
        <position position="192"/>
    </location>
    <ligand>
        <name>uracil</name>
        <dbReference type="ChEBI" id="CHEBI:17568"/>
    </ligand>
</feature>
<organism evidence="17">
    <name type="scientific">Fervidobacterium thailandense</name>
    <dbReference type="NCBI Taxonomy" id="1008305"/>
    <lineage>
        <taxon>Bacteria</taxon>
        <taxon>Thermotogati</taxon>
        <taxon>Thermotogota</taxon>
        <taxon>Thermotogae</taxon>
        <taxon>Thermotogales</taxon>
        <taxon>Fervidobacteriaceae</taxon>
        <taxon>Fervidobacterium</taxon>
    </lineage>
</organism>
<comment type="similarity">
    <text evidence="2 15">Belongs to the UPRTase family.</text>
</comment>
<feature type="domain" description="Phosphoribosyltransferase" evidence="16">
    <location>
        <begin position="4"/>
        <end position="206"/>
    </location>
</feature>
<keyword evidence="5 15" id="KW-0328">Glycosyltransferase</keyword>
<dbReference type="PANTHER" id="PTHR32315">
    <property type="entry name" value="ADENINE PHOSPHORIBOSYLTRANSFERASE"/>
    <property type="match status" value="1"/>
</dbReference>
<evidence type="ECO:0000256" key="8">
    <source>
        <dbReference type="ARBA" id="ARBA00022842"/>
    </source>
</evidence>
<dbReference type="GO" id="GO:0006223">
    <property type="term" value="P:uracil salvage"/>
    <property type="evidence" value="ECO:0007669"/>
    <property type="project" value="InterPro"/>
</dbReference>
<evidence type="ECO:0000256" key="10">
    <source>
        <dbReference type="ARBA" id="ARBA00031082"/>
    </source>
</evidence>
<evidence type="ECO:0000259" key="16">
    <source>
        <dbReference type="Pfam" id="PF14681"/>
    </source>
</evidence>
<evidence type="ECO:0000256" key="2">
    <source>
        <dbReference type="ARBA" id="ARBA00009516"/>
    </source>
</evidence>
<sequence length="207" mass="23292">MLNVVDHPLIKHKLTLMRKKETGPKEFRELLKEITLLIAYEATRHIQVYEMEVETPLEKTKGYYINDKDIVIIPILRAGLGMVDGILELLPNASVGHIGIYRDPETLQAVDYYFKTPRLHDKSEIFILDPMLATGVSAIDAITKVKELGGRQITFISLISSPEGVKALQQAHPDVDIYTASLDRELNDHGYILPGLGDAGDRLFRTK</sequence>
<dbReference type="SUPFAM" id="SSF53271">
    <property type="entry name" value="PRTase-like"/>
    <property type="match status" value="1"/>
</dbReference>
<reference evidence="17" key="1">
    <citation type="journal article" date="2020" name="mSystems">
        <title>Genome- and Community-Level Interaction Insights into Carbon Utilization and Element Cycling Functions of Hydrothermarchaeota in Hydrothermal Sediment.</title>
        <authorList>
            <person name="Zhou Z."/>
            <person name="Liu Y."/>
            <person name="Xu W."/>
            <person name="Pan J."/>
            <person name="Luo Z.H."/>
            <person name="Li M."/>
        </authorList>
    </citation>
    <scope>NUCLEOTIDE SEQUENCE [LARGE SCALE GENOMIC DNA]</scope>
    <source>
        <strain evidence="17">SpSt-609</strain>
    </source>
</reference>
<feature type="binding site" evidence="15">
    <location>
        <position position="77"/>
    </location>
    <ligand>
        <name>5-phospho-alpha-D-ribose 1-diphosphate</name>
        <dbReference type="ChEBI" id="CHEBI:58017"/>
    </ligand>
</feature>
<dbReference type="GO" id="GO:0000287">
    <property type="term" value="F:magnesium ion binding"/>
    <property type="evidence" value="ECO:0007669"/>
    <property type="project" value="UniProtKB-UniRule"/>
</dbReference>
<comment type="caution">
    <text evidence="17">The sequence shown here is derived from an EMBL/GenBank/DDBJ whole genome shotgun (WGS) entry which is preliminary data.</text>
</comment>
<protein>
    <recommendedName>
        <fullName evidence="13 15">Uracil phosphoribosyltransferase</fullName>
        <ecNumber evidence="3 15">2.4.2.9</ecNumber>
    </recommendedName>
    <alternativeName>
        <fullName evidence="10 15">UMP pyrophosphorylase</fullName>
    </alternativeName>
    <alternativeName>
        <fullName evidence="14 15">UPRTase</fullName>
    </alternativeName>
</protein>
<name>A0A7C4CEJ5_9BACT</name>
<feature type="binding site" evidence="15">
    <location>
        <position position="198"/>
    </location>
    <ligand>
        <name>5-phospho-alpha-D-ribose 1-diphosphate</name>
        <dbReference type="ChEBI" id="CHEBI:58017"/>
    </ligand>
</feature>
<evidence type="ECO:0000313" key="17">
    <source>
        <dbReference type="EMBL" id="HGU40933.1"/>
    </source>
</evidence>
<dbReference type="UniPathway" id="UPA00574">
    <property type="reaction ID" value="UER00636"/>
</dbReference>
<evidence type="ECO:0000256" key="9">
    <source>
        <dbReference type="ARBA" id="ARBA00023134"/>
    </source>
</evidence>
<evidence type="ECO:0000256" key="7">
    <source>
        <dbReference type="ARBA" id="ARBA00022741"/>
    </source>
</evidence>
<feature type="binding site" evidence="15">
    <location>
        <position position="102"/>
    </location>
    <ligand>
        <name>5-phospho-alpha-D-ribose 1-diphosphate</name>
        <dbReference type="ChEBI" id="CHEBI:58017"/>
    </ligand>
</feature>
<evidence type="ECO:0000256" key="11">
    <source>
        <dbReference type="ARBA" id="ARBA00052919"/>
    </source>
</evidence>
<comment type="catalytic activity">
    <reaction evidence="11 15">
        <text>UMP + diphosphate = 5-phospho-alpha-D-ribose 1-diphosphate + uracil</text>
        <dbReference type="Rhea" id="RHEA:13017"/>
        <dbReference type="ChEBI" id="CHEBI:17568"/>
        <dbReference type="ChEBI" id="CHEBI:33019"/>
        <dbReference type="ChEBI" id="CHEBI:57865"/>
        <dbReference type="ChEBI" id="CHEBI:58017"/>
        <dbReference type="EC" id="2.4.2.9"/>
    </reaction>
</comment>
<dbReference type="GO" id="GO:0044206">
    <property type="term" value="P:UMP salvage"/>
    <property type="evidence" value="ECO:0007669"/>
    <property type="project" value="UniProtKB-UniRule"/>
</dbReference>
<comment type="activity regulation">
    <text evidence="15">Allosterically activated by GTP.</text>
</comment>
<keyword evidence="4 15" id="KW-0021">Allosteric enzyme</keyword>
<comment type="pathway">
    <text evidence="1 15">Pyrimidine metabolism; UMP biosynthesis via salvage pathway; UMP from uracil: step 1/1.</text>
</comment>
<keyword evidence="6 15" id="KW-0808">Transferase</keyword>
<dbReference type="GO" id="GO:0005737">
    <property type="term" value="C:cytoplasm"/>
    <property type="evidence" value="ECO:0007669"/>
    <property type="project" value="UniProtKB-ARBA"/>
</dbReference>
<dbReference type="EMBL" id="DSZY01000031">
    <property type="protein sequence ID" value="HGU40933.1"/>
    <property type="molecule type" value="Genomic_DNA"/>
</dbReference>
<evidence type="ECO:0000256" key="14">
    <source>
        <dbReference type="ARBA" id="ARBA00079807"/>
    </source>
</evidence>
<comment type="cofactor">
    <cofactor evidence="15">
        <name>Mg(2+)</name>
        <dbReference type="ChEBI" id="CHEBI:18420"/>
    </cofactor>
    <text evidence="15">Binds 1 Mg(2+) ion per subunit. The magnesium is bound as Mg-PRPP.</text>
</comment>